<organism evidence="1 2">
    <name type="scientific">Antarctobacter heliothermus</name>
    <dbReference type="NCBI Taxonomy" id="74033"/>
    <lineage>
        <taxon>Bacteria</taxon>
        <taxon>Pseudomonadati</taxon>
        <taxon>Pseudomonadota</taxon>
        <taxon>Alphaproteobacteria</taxon>
        <taxon>Rhodobacterales</taxon>
        <taxon>Roseobacteraceae</taxon>
        <taxon>Antarctobacter</taxon>
    </lineage>
</organism>
<name>A0A222E2W9_9RHOB</name>
<proteinExistence type="predicted"/>
<reference evidence="1 2" key="1">
    <citation type="submission" date="2017-07" db="EMBL/GenBank/DDBJ databases">
        <title>Genome Sequence of Antarctobacter heliothermus Strain SMS3 Isolated from a culture of the Diatom Skeletonema marinoi.</title>
        <authorList>
            <person name="Topel M."/>
            <person name="Pinder M.I.M."/>
            <person name="Johansson O.N."/>
            <person name="Kourtchenko O."/>
            <person name="Godhe A."/>
            <person name="Clarke A.K."/>
        </authorList>
    </citation>
    <scope>NUCLEOTIDE SEQUENCE [LARGE SCALE GENOMIC DNA]</scope>
    <source>
        <strain evidence="1 2">SMS3</strain>
    </source>
</reference>
<keyword evidence="2" id="KW-1185">Reference proteome</keyword>
<dbReference type="Proteomes" id="UP000203589">
    <property type="component" value="Chromosome"/>
</dbReference>
<accession>A0A222E2W9</accession>
<evidence type="ECO:0000313" key="1">
    <source>
        <dbReference type="EMBL" id="ASP20502.1"/>
    </source>
</evidence>
<dbReference type="EMBL" id="CP022540">
    <property type="protein sequence ID" value="ASP20502.1"/>
    <property type="molecule type" value="Genomic_DNA"/>
</dbReference>
<evidence type="ECO:0000313" key="2">
    <source>
        <dbReference type="Proteomes" id="UP000203589"/>
    </source>
</evidence>
<protein>
    <submittedName>
        <fullName evidence="1">Uncharacterized protein</fullName>
    </submittedName>
</protein>
<dbReference type="AlphaFoldDB" id="A0A222E2W9"/>
<sequence>MRLNNQGFRTKYRNGYCVLGPGIGICITSAHVPSDVRVRRSPEFALAANDSKAGCDRRILTAR</sequence>
<dbReference type="KEGG" id="aht:ANTHELSMS3_01814"/>
<gene>
    <name evidence="1" type="ORF">ANTHELSMS3_01814</name>
</gene>